<evidence type="ECO:0000256" key="1">
    <source>
        <dbReference type="ARBA" id="ARBA00001933"/>
    </source>
</evidence>
<dbReference type="GO" id="GO:0016846">
    <property type="term" value="F:carbon-sulfur lyase activity"/>
    <property type="evidence" value="ECO:0007669"/>
    <property type="project" value="InterPro"/>
</dbReference>
<dbReference type="Gene3D" id="3.40.640.10">
    <property type="entry name" value="Type I PLP-dependent aspartate aminotransferase-like (Major domain)"/>
    <property type="match status" value="1"/>
</dbReference>
<dbReference type="GeneID" id="104605535"/>
<dbReference type="Gene3D" id="2.10.25.30">
    <property type="entry name" value="EGF-like, alliinase"/>
    <property type="match status" value="1"/>
</dbReference>
<protein>
    <submittedName>
        <fullName evidence="4">Tryptophan aminotransferase-related protein 2-like isoform X1</fullName>
    </submittedName>
</protein>
<dbReference type="InParanoid" id="A0A1U8AZN5"/>
<proteinExistence type="predicted"/>
<dbReference type="Proteomes" id="UP000189703">
    <property type="component" value="Unplaced"/>
</dbReference>
<dbReference type="KEGG" id="nnu:104605535"/>
<reference evidence="4" key="1">
    <citation type="submission" date="2025-08" db="UniProtKB">
        <authorList>
            <consortium name="RefSeq"/>
        </authorList>
    </citation>
    <scope>IDENTIFICATION</scope>
</reference>
<dbReference type="Pfam" id="PF04864">
    <property type="entry name" value="Alliinase_C"/>
    <property type="match status" value="1"/>
</dbReference>
<evidence type="ECO:0000313" key="4">
    <source>
        <dbReference type="RefSeq" id="XP_010268643.1"/>
    </source>
</evidence>
<keyword evidence="3" id="KW-1185">Reference proteome</keyword>
<evidence type="ECO:0000259" key="2">
    <source>
        <dbReference type="Pfam" id="PF04864"/>
    </source>
</evidence>
<accession>A0A1U8AZN5</accession>
<organism evidence="3 4">
    <name type="scientific">Nelumbo nucifera</name>
    <name type="common">Sacred lotus</name>
    <dbReference type="NCBI Taxonomy" id="4432"/>
    <lineage>
        <taxon>Eukaryota</taxon>
        <taxon>Viridiplantae</taxon>
        <taxon>Streptophyta</taxon>
        <taxon>Embryophyta</taxon>
        <taxon>Tracheophyta</taxon>
        <taxon>Spermatophyta</taxon>
        <taxon>Magnoliopsida</taxon>
        <taxon>Proteales</taxon>
        <taxon>Nelumbonaceae</taxon>
        <taxon>Nelumbo</taxon>
    </lineage>
</organism>
<dbReference type="RefSeq" id="XP_010268643.1">
    <property type="nucleotide sequence ID" value="XM_010270341.1"/>
</dbReference>
<sequence>MPGTEQEVRINGHSSPSSVAFQAKQNGMTKKLPSDSVINLDHGDPKMIEPYWQKMGDKCIVVNSVWQSLSYFSDITNLCWFLEPELAEEIRRLHHLVANTEPEGRYIVVVPVQHNSFRQRSMLYHLPIQQSRSTSFQPFHTIRWAGDAYTYKGDQPYIELVPSPNNPDGFIRETVVNRSRGKHWPCCSPSPKALAMLGHHLQKHWSCYVTGRSHAGSRSSFMTSCYSQGRV</sequence>
<dbReference type="GO" id="GO:0006520">
    <property type="term" value="P:amino acid metabolic process"/>
    <property type="evidence" value="ECO:0000318"/>
    <property type="project" value="GO_Central"/>
</dbReference>
<feature type="domain" description="Alliinase C-terminal" evidence="2">
    <location>
        <begin position="38"/>
        <end position="182"/>
    </location>
</feature>
<dbReference type="STRING" id="4432.A0A1U8AZN5"/>
<gene>
    <name evidence="4" type="primary">LOC104605535</name>
</gene>
<dbReference type="InterPro" id="IPR037029">
    <property type="entry name" value="Alliinase_N_sf"/>
</dbReference>
<dbReference type="OrthoDB" id="2020362at2759"/>
<dbReference type="InterPro" id="IPR015421">
    <property type="entry name" value="PyrdxlP-dep_Trfase_major"/>
</dbReference>
<dbReference type="AlphaFoldDB" id="A0A1U8AZN5"/>
<dbReference type="InterPro" id="IPR015424">
    <property type="entry name" value="PyrdxlP-dep_Trfase"/>
</dbReference>
<evidence type="ECO:0000313" key="3">
    <source>
        <dbReference type="Proteomes" id="UP000189703"/>
    </source>
</evidence>
<comment type="cofactor">
    <cofactor evidence="1">
        <name>pyridoxal 5'-phosphate</name>
        <dbReference type="ChEBI" id="CHEBI:597326"/>
    </cofactor>
</comment>
<name>A0A1U8AZN5_NELNU</name>
<dbReference type="GO" id="GO:0008483">
    <property type="term" value="F:transaminase activity"/>
    <property type="evidence" value="ECO:0000318"/>
    <property type="project" value="GO_Central"/>
</dbReference>
<dbReference type="SUPFAM" id="SSF53383">
    <property type="entry name" value="PLP-dependent transferases"/>
    <property type="match status" value="1"/>
</dbReference>
<dbReference type="InterPro" id="IPR006948">
    <property type="entry name" value="Alliinase_C"/>
</dbReference>